<protein>
    <submittedName>
        <fullName evidence="3">Uncharacterized protein</fullName>
    </submittedName>
</protein>
<accession>A0A251RQ40</accession>
<sequence length="79" mass="8899">MSPLPTIQCIQSSKSSTCFTITPPSQSHLNYIQNPSKTLKTTRCNLKLGISATTFRRLANAAAKRYRRHLPAVPCRRLR</sequence>
<keyword evidence="5" id="KW-1185">Reference proteome</keyword>
<dbReference type="Proteomes" id="UP000215914">
    <property type="component" value="Chromosome 17"/>
</dbReference>
<proteinExistence type="predicted"/>
<dbReference type="Gramene" id="mRNA:HanXRQr2_Chr02g0067191">
    <property type="protein sequence ID" value="CDS:HanXRQr2_Chr02g0067191.1"/>
    <property type="gene ID" value="HanXRQr2_Chr02g0067191"/>
</dbReference>
<reference evidence="1" key="3">
    <citation type="submission" date="2020-06" db="EMBL/GenBank/DDBJ databases">
        <title>Helianthus annuus Genome sequencing and assembly Release 2.</title>
        <authorList>
            <person name="Gouzy J."/>
            <person name="Langlade N."/>
            <person name="Munos S."/>
        </authorList>
    </citation>
    <scope>NUCLEOTIDE SEQUENCE</scope>
    <source>
        <tissue evidence="1">Leaves</tissue>
    </source>
</reference>
<reference evidence="1 5" key="1">
    <citation type="journal article" date="2017" name="Nature">
        <title>The sunflower genome provides insights into oil metabolism, flowering and Asterid evolution.</title>
        <authorList>
            <person name="Badouin H."/>
            <person name="Gouzy J."/>
            <person name="Grassa C.J."/>
            <person name="Murat F."/>
            <person name="Staton S.E."/>
            <person name="Cottret L."/>
            <person name="Lelandais-Briere C."/>
            <person name="Owens G.L."/>
            <person name="Carrere S."/>
            <person name="Mayjonade B."/>
            <person name="Legrand L."/>
            <person name="Gill N."/>
            <person name="Kane N.C."/>
            <person name="Bowers J.E."/>
            <person name="Hubner S."/>
            <person name="Bellec A."/>
            <person name="Berard A."/>
            <person name="Berges H."/>
            <person name="Blanchet N."/>
            <person name="Boniface M.C."/>
            <person name="Brunel D."/>
            <person name="Catrice O."/>
            <person name="Chaidir N."/>
            <person name="Claudel C."/>
            <person name="Donnadieu C."/>
            <person name="Faraut T."/>
            <person name="Fievet G."/>
            <person name="Helmstetter N."/>
            <person name="King M."/>
            <person name="Knapp S.J."/>
            <person name="Lai Z."/>
            <person name="Le Paslier M.C."/>
            <person name="Lippi Y."/>
            <person name="Lorenzon L."/>
            <person name="Mandel J.R."/>
            <person name="Marage G."/>
            <person name="Marchand G."/>
            <person name="Marquand E."/>
            <person name="Bret-Mestries E."/>
            <person name="Morien E."/>
            <person name="Nambeesan S."/>
            <person name="Nguyen T."/>
            <person name="Pegot-Espagnet P."/>
            <person name="Pouilly N."/>
            <person name="Raftis F."/>
            <person name="Sallet E."/>
            <person name="Schiex T."/>
            <person name="Thomas J."/>
            <person name="Vandecasteele C."/>
            <person name="Vares D."/>
            <person name="Vear F."/>
            <person name="Vautrin S."/>
            <person name="Crespi M."/>
            <person name="Mangin B."/>
            <person name="Burke J.M."/>
            <person name="Salse J."/>
            <person name="Munos S."/>
            <person name="Vincourt P."/>
            <person name="Rieseberg L.H."/>
            <person name="Langlade N.B."/>
        </authorList>
    </citation>
    <scope>NUCLEOTIDE SEQUENCE [LARGE SCALE GENOMIC DNA]</scope>
    <source>
        <strain evidence="5">cv. SF193</strain>
        <tissue evidence="1">Leaves</tissue>
    </source>
</reference>
<dbReference type="EMBL" id="CM007891">
    <property type="protein sequence ID" value="OTG33956.1"/>
    <property type="molecule type" value="Genomic_DNA"/>
</dbReference>
<name>A0A251RQ40_HELAN</name>
<evidence type="ECO:0000313" key="4">
    <source>
        <dbReference type="EMBL" id="OTG33956.1"/>
    </source>
</evidence>
<evidence type="ECO:0000313" key="2">
    <source>
        <dbReference type="EMBL" id="KAF5818599.1"/>
    </source>
</evidence>
<dbReference type="AlphaFoldDB" id="A0A251RQ40"/>
<dbReference type="Gramene" id="mRNA:HanXRQr2_Chr11g0487321">
    <property type="protein sequence ID" value="CDS:HanXRQr2_Chr11g0487321.1"/>
    <property type="gene ID" value="HanXRQr2_Chr11g0487321"/>
</dbReference>
<reference evidence="3" key="2">
    <citation type="submission" date="2017-02" db="EMBL/GenBank/DDBJ databases">
        <title>Sunflower complete genome.</title>
        <authorList>
            <person name="Langlade N."/>
            <person name="Munos S."/>
        </authorList>
    </citation>
    <scope>NUCLEOTIDE SEQUENCE [LARGE SCALE GENOMIC DNA]</scope>
    <source>
        <tissue evidence="3">Leaves</tissue>
    </source>
</reference>
<dbReference type="Proteomes" id="UP000215914">
    <property type="component" value="Chromosome 2"/>
</dbReference>
<organism evidence="3 5">
    <name type="scientific">Helianthus annuus</name>
    <name type="common">Common sunflower</name>
    <dbReference type="NCBI Taxonomy" id="4232"/>
    <lineage>
        <taxon>Eukaryota</taxon>
        <taxon>Viridiplantae</taxon>
        <taxon>Streptophyta</taxon>
        <taxon>Embryophyta</taxon>
        <taxon>Tracheophyta</taxon>
        <taxon>Spermatophyta</taxon>
        <taxon>Magnoliopsida</taxon>
        <taxon>eudicotyledons</taxon>
        <taxon>Gunneridae</taxon>
        <taxon>Pentapetalae</taxon>
        <taxon>asterids</taxon>
        <taxon>campanulids</taxon>
        <taxon>Asterales</taxon>
        <taxon>Asteraceae</taxon>
        <taxon>Asteroideae</taxon>
        <taxon>Heliantheae alliance</taxon>
        <taxon>Heliantheae</taxon>
        <taxon>Helianthus</taxon>
    </lineage>
</organism>
<evidence type="ECO:0000313" key="1">
    <source>
        <dbReference type="EMBL" id="KAF5781738.1"/>
    </source>
</evidence>
<dbReference type="EMBL" id="MNCJ02000326">
    <property type="protein sequence ID" value="KAF5781738.1"/>
    <property type="molecule type" value="Genomic_DNA"/>
</dbReference>
<gene>
    <name evidence="4" type="ORF">HannXRQ_Chr02g0040361</name>
    <name evidence="3" type="ORF">HannXRQ_Chr17g0551171</name>
    <name evidence="2" type="ORF">HanXRQr2_Chr02g0067191</name>
    <name evidence="1" type="ORF">HanXRQr2_Chr11g0487321</name>
</gene>
<dbReference type="EMBL" id="MNCJ02000317">
    <property type="protein sequence ID" value="KAF5818599.1"/>
    <property type="molecule type" value="Genomic_DNA"/>
</dbReference>
<evidence type="ECO:0000313" key="3">
    <source>
        <dbReference type="EMBL" id="OTF86472.1"/>
    </source>
</evidence>
<evidence type="ECO:0000313" key="5">
    <source>
        <dbReference type="Proteomes" id="UP000215914"/>
    </source>
</evidence>
<dbReference type="EMBL" id="CM007906">
    <property type="protein sequence ID" value="OTF86472.1"/>
    <property type="molecule type" value="Genomic_DNA"/>
</dbReference>